<evidence type="ECO:0000313" key="2">
    <source>
        <dbReference type="Proteomes" id="UP000199497"/>
    </source>
</evidence>
<organism evidence="1 2">
    <name type="scientific">Actinopolyspora xinjiangensis</name>
    <dbReference type="NCBI Taxonomy" id="405564"/>
    <lineage>
        <taxon>Bacteria</taxon>
        <taxon>Bacillati</taxon>
        <taxon>Actinomycetota</taxon>
        <taxon>Actinomycetes</taxon>
        <taxon>Actinopolysporales</taxon>
        <taxon>Actinopolysporaceae</taxon>
        <taxon>Actinopolyspora</taxon>
    </lineage>
</organism>
<sequence length="63" mass="6765">MSRPRGQCPHCRRPISITTTGRVRHHAGGVDTHYPGEGRTYRCPGAGQAPADIDAALTRGQPD</sequence>
<evidence type="ECO:0000313" key="1">
    <source>
        <dbReference type="EMBL" id="SDP61073.1"/>
    </source>
</evidence>
<dbReference type="Proteomes" id="UP000199497">
    <property type="component" value="Unassembled WGS sequence"/>
</dbReference>
<dbReference type="AlphaFoldDB" id="A0A1H0U4F8"/>
<name>A0A1H0U4F8_9ACTN</name>
<dbReference type="EMBL" id="FNJR01000006">
    <property type="protein sequence ID" value="SDP61073.1"/>
    <property type="molecule type" value="Genomic_DNA"/>
</dbReference>
<gene>
    <name evidence="1" type="ORF">SAMN04487905_10643</name>
</gene>
<reference evidence="2" key="1">
    <citation type="submission" date="2016-10" db="EMBL/GenBank/DDBJ databases">
        <authorList>
            <person name="Varghese N."/>
            <person name="Submissions S."/>
        </authorList>
    </citation>
    <scope>NUCLEOTIDE SEQUENCE [LARGE SCALE GENOMIC DNA]</scope>
    <source>
        <strain evidence="2">DSM 46732</strain>
    </source>
</reference>
<accession>A0A1H0U4F8</accession>
<keyword evidence="2" id="KW-1185">Reference proteome</keyword>
<proteinExistence type="predicted"/>
<dbReference type="STRING" id="405564.SAMN04487905_10643"/>
<protein>
    <submittedName>
        <fullName evidence="1">Uncharacterized protein</fullName>
    </submittedName>
</protein>